<name>A0A135TJT7_9PEZI</name>
<dbReference type="PANTHER" id="PTHR38166">
    <property type="entry name" value="C2H2-TYPE DOMAIN-CONTAINING PROTEIN-RELATED"/>
    <property type="match status" value="1"/>
</dbReference>
<feature type="region of interest" description="Disordered" evidence="2">
    <location>
        <begin position="1"/>
        <end position="83"/>
    </location>
</feature>
<accession>A0A135TJT7</accession>
<comment type="caution">
    <text evidence="4">The sequence shown here is derived from an EMBL/GenBank/DDBJ whole genome shotgun (WGS) entry which is preliminary data.</text>
</comment>
<feature type="compositionally biased region" description="Polar residues" evidence="2">
    <location>
        <begin position="746"/>
        <end position="758"/>
    </location>
</feature>
<dbReference type="PROSITE" id="PS50157">
    <property type="entry name" value="ZINC_FINGER_C2H2_2"/>
    <property type="match status" value="1"/>
</dbReference>
<evidence type="ECO:0000256" key="2">
    <source>
        <dbReference type="SAM" id="MobiDB-lite"/>
    </source>
</evidence>
<protein>
    <recommendedName>
        <fullName evidence="3">C2H2-type domain-containing protein</fullName>
    </recommendedName>
</protein>
<feature type="compositionally biased region" description="Acidic residues" evidence="2">
    <location>
        <begin position="233"/>
        <end position="245"/>
    </location>
</feature>
<feature type="region of interest" description="Disordered" evidence="2">
    <location>
        <begin position="98"/>
        <end position="134"/>
    </location>
</feature>
<feature type="compositionally biased region" description="Polar residues" evidence="2">
    <location>
        <begin position="379"/>
        <end position="391"/>
    </location>
</feature>
<feature type="compositionally biased region" description="Basic and acidic residues" evidence="2">
    <location>
        <begin position="69"/>
        <end position="83"/>
    </location>
</feature>
<feature type="compositionally biased region" description="Polar residues" evidence="2">
    <location>
        <begin position="101"/>
        <end position="112"/>
    </location>
</feature>
<dbReference type="OrthoDB" id="4161727at2759"/>
<sequence>MSPAPPNKGKAPFNDDGDLSDGSSHPSDAEDVDAKVTSPQLQEGDKRPDPTVSAHPPSRGSLQATQEIQGEKPVKLERLSPDLKRGISTDSAAFDAEFAHSETSQKSSSPSDLTIRKKKKKVKDTDVHGHGATYDALREVVENRLMDADRIVKPEFSQNDITIQLRSPGHHSLERSSAMSEGDTEGSASNAEDEPENQNEDPTKKVQRLIVDRVMSSFMSWLDIKEQVKQEGEEHESESQIEEALLEAAPGGDAADDALSESSPTMLASVASGAASSSRGHELESFMCSQLPAPSAPAPVTRHRNSNIALQPPPLQDMVSLWQRGPHPSFGGWASSGIPPPPPPPLQDIVSMSQGGPHPPFGSMASLAIPPPPPVRRGSQITATYVPSPDSTADFAGIPPLASAPEPPVPALRPPQQVQSRSGYTARGASEVEEVSRSSKRGAASESTSRSFVSAAWPNVGSPAPSHLVGASRQTPAEKGAGGTSTVTMHTGKRGRKENSSRKHDRSAGGRAPGEEEEEGEGGQSPRAKLSKVQEDKTEGSKLACPFFKHNPRKYKSQRPCCGPGWDQVHRIKEHIYRKHSLPKFSCPRCSQSFETQMALQAHARSLDACDVREPEVLDGITQDQEKKLRSRKKTSAKELTEAEKWIQVYRILFPDVREREIPSPYHNAEDAEMNLGGYEDYLRRELPPLVRRQLEKEVERELSFVEEGMKQKVIDIARNLQLTLFKGYQQLENQERGLQDPPSVDASSSSETGVSFFTATDTSPSTMTTSGTTPEIPDPLDIFGDPAIPDFDFNFLADIPYPESQSPSKGQNLDLGFNQGFATQEPATITPGMEMLGAQQHDLPYYGLDGYQDPNSQRIDASVLNYLP</sequence>
<evidence type="ECO:0000313" key="5">
    <source>
        <dbReference type="Proteomes" id="UP000070328"/>
    </source>
</evidence>
<evidence type="ECO:0000256" key="1">
    <source>
        <dbReference type="PROSITE-ProRule" id="PRU00042"/>
    </source>
</evidence>
<dbReference type="InterPro" id="IPR013087">
    <property type="entry name" value="Znf_C2H2_type"/>
</dbReference>
<feature type="compositionally biased region" description="Low complexity" evidence="2">
    <location>
        <begin position="759"/>
        <end position="774"/>
    </location>
</feature>
<keyword evidence="1" id="KW-0863">Zinc-finger</keyword>
<proteinExistence type="predicted"/>
<feature type="compositionally biased region" description="Low complexity" evidence="2">
    <location>
        <begin position="268"/>
        <end position="278"/>
    </location>
</feature>
<reference evidence="4 5" key="1">
    <citation type="submission" date="2014-02" db="EMBL/GenBank/DDBJ databases">
        <title>The genome sequence of Colletotrichum simmondsii CBS122122.</title>
        <authorList>
            <person name="Baroncelli R."/>
            <person name="Thon M.R."/>
        </authorList>
    </citation>
    <scope>NUCLEOTIDE SEQUENCE [LARGE SCALE GENOMIC DNA]</scope>
    <source>
        <strain evidence="4 5">CBS122122</strain>
    </source>
</reference>
<feature type="domain" description="C2H2-type" evidence="3">
    <location>
        <begin position="585"/>
        <end position="615"/>
    </location>
</feature>
<keyword evidence="1" id="KW-0479">Metal-binding</keyword>
<gene>
    <name evidence="4" type="ORF">CSIM01_04855</name>
</gene>
<keyword evidence="5" id="KW-1185">Reference proteome</keyword>
<feature type="region of interest" description="Disordered" evidence="2">
    <location>
        <begin position="227"/>
        <end position="541"/>
    </location>
</feature>
<feature type="compositionally biased region" description="Polar residues" evidence="2">
    <location>
        <begin position="156"/>
        <end position="165"/>
    </location>
</feature>
<keyword evidence="1" id="KW-0862">Zinc</keyword>
<feature type="compositionally biased region" description="Basic and acidic residues" evidence="2">
    <location>
        <begin position="497"/>
        <end position="508"/>
    </location>
</feature>
<dbReference type="PANTHER" id="PTHR38166:SF1">
    <property type="entry name" value="C2H2-TYPE DOMAIN-CONTAINING PROTEIN"/>
    <property type="match status" value="1"/>
</dbReference>
<dbReference type="EMBL" id="JFBX01000132">
    <property type="protein sequence ID" value="KXH48476.1"/>
    <property type="molecule type" value="Genomic_DNA"/>
</dbReference>
<feature type="region of interest" description="Disordered" evidence="2">
    <location>
        <begin position="151"/>
        <end position="208"/>
    </location>
</feature>
<evidence type="ECO:0000259" key="3">
    <source>
        <dbReference type="PROSITE" id="PS50157"/>
    </source>
</evidence>
<evidence type="ECO:0000313" key="4">
    <source>
        <dbReference type="EMBL" id="KXH48476.1"/>
    </source>
</evidence>
<dbReference type="Proteomes" id="UP000070328">
    <property type="component" value="Unassembled WGS sequence"/>
</dbReference>
<dbReference type="GO" id="GO:0008270">
    <property type="term" value="F:zinc ion binding"/>
    <property type="evidence" value="ECO:0007669"/>
    <property type="project" value="UniProtKB-KW"/>
</dbReference>
<organism evidence="4 5">
    <name type="scientific">Colletotrichum simmondsii</name>
    <dbReference type="NCBI Taxonomy" id="703756"/>
    <lineage>
        <taxon>Eukaryota</taxon>
        <taxon>Fungi</taxon>
        <taxon>Dikarya</taxon>
        <taxon>Ascomycota</taxon>
        <taxon>Pezizomycotina</taxon>
        <taxon>Sordariomycetes</taxon>
        <taxon>Hypocreomycetidae</taxon>
        <taxon>Glomerellales</taxon>
        <taxon>Glomerellaceae</taxon>
        <taxon>Colletotrichum</taxon>
        <taxon>Colletotrichum acutatum species complex</taxon>
    </lineage>
</organism>
<dbReference type="AlphaFoldDB" id="A0A135TJT7"/>
<feature type="region of interest" description="Disordered" evidence="2">
    <location>
        <begin position="735"/>
        <end position="776"/>
    </location>
</feature>